<feature type="transmembrane region" description="Helical" evidence="1">
    <location>
        <begin position="14"/>
        <end position="36"/>
    </location>
</feature>
<evidence type="ECO:0000259" key="2">
    <source>
        <dbReference type="Pfam" id="PF07811"/>
    </source>
</evidence>
<evidence type="ECO:0000256" key="1">
    <source>
        <dbReference type="SAM" id="Phobius"/>
    </source>
</evidence>
<protein>
    <submittedName>
        <fullName evidence="3">Pilus assembly protein</fullName>
    </submittedName>
</protein>
<organism evidence="3 4">
    <name type="scientific">Ornithinimicrobium avium</name>
    <dbReference type="NCBI Taxonomy" id="2283195"/>
    <lineage>
        <taxon>Bacteria</taxon>
        <taxon>Bacillati</taxon>
        <taxon>Actinomycetota</taxon>
        <taxon>Actinomycetes</taxon>
        <taxon>Micrococcales</taxon>
        <taxon>Ornithinimicrobiaceae</taxon>
        <taxon>Ornithinimicrobium</taxon>
    </lineage>
</organism>
<feature type="domain" description="TadE-like" evidence="2">
    <location>
        <begin position="8"/>
        <end position="50"/>
    </location>
</feature>
<keyword evidence="4" id="KW-1185">Reference proteome</keyword>
<name>A0A345NKU5_9MICO</name>
<sequence>MTEGRERGAAAVEFAMIAIILLTLVFGIAEFGRLWMIQSTLSAAARDGARTMAVKNDQDPASQAVKDVFSSISPSGPTTLTIAPATGACDSGGQAKVDATYEAPWLTGFFGSGTVTLKGQGVMRCGG</sequence>
<dbReference type="OrthoDB" id="5190946at2"/>
<dbReference type="AlphaFoldDB" id="A0A345NKU5"/>
<dbReference type="RefSeq" id="WP_114927418.1">
    <property type="nucleotide sequence ID" value="NZ_CP031229.1"/>
</dbReference>
<dbReference type="EMBL" id="CP031229">
    <property type="protein sequence ID" value="AXH95653.1"/>
    <property type="molecule type" value="Genomic_DNA"/>
</dbReference>
<proteinExistence type="predicted"/>
<reference evidence="3 4" key="1">
    <citation type="submission" date="2018-07" db="EMBL/GenBank/DDBJ databases">
        <title>Complete genome sequencing of Ornithinimicrobium sp. AMA3305.</title>
        <authorList>
            <person name="Bae J.-W."/>
        </authorList>
    </citation>
    <scope>NUCLEOTIDE SEQUENCE [LARGE SCALE GENOMIC DNA]</scope>
    <source>
        <strain evidence="3 4">AMA3305</strain>
    </source>
</reference>
<dbReference type="KEGG" id="orn:DV701_05530"/>
<gene>
    <name evidence="3" type="ORF">DV701_05530</name>
</gene>
<dbReference type="Proteomes" id="UP000253790">
    <property type="component" value="Chromosome"/>
</dbReference>
<evidence type="ECO:0000313" key="4">
    <source>
        <dbReference type="Proteomes" id="UP000253790"/>
    </source>
</evidence>
<dbReference type="InterPro" id="IPR012495">
    <property type="entry name" value="TadE-like_dom"/>
</dbReference>
<keyword evidence="1" id="KW-0472">Membrane</keyword>
<keyword evidence="1" id="KW-1133">Transmembrane helix</keyword>
<dbReference type="Pfam" id="PF07811">
    <property type="entry name" value="TadE"/>
    <property type="match status" value="1"/>
</dbReference>
<accession>A0A345NKU5</accession>
<keyword evidence="1" id="KW-0812">Transmembrane</keyword>
<evidence type="ECO:0000313" key="3">
    <source>
        <dbReference type="EMBL" id="AXH95653.1"/>
    </source>
</evidence>